<dbReference type="GeneID" id="93839335"/>
<proteinExistence type="predicted"/>
<organism evidence="1 2">
    <name type="scientific">Streptomyces collinus</name>
    <dbReference type="NCBI Taxonomy" id="42684"/>
    <lineage>
        <taxon>Bacteria</taxon>
        <taxon>Bacillati</taxon>
        <taxon>Actinomycetota</taxon>
        <taxon>Actinomycetes</taxon>
        <taxon>Kitasatosporales</taxon>
        <taxon>Streptomycetaceae</taxon>
        <taxon>Streptomyces</taxon>
    </lineage>
</organism>
<dbReference type="SUPFAM" id="SSF53335">
    <property type="entry name" value="S-adenosyl-L-methionine-dependent methyltransferases"/>
    <property type="match status" value="1"/>
</dbReference>
<dbReference type="AlphaFoldDB" id="A0AA89Q341"/>
<evidence type="ECO:0000313" key="1">
    <source>
        <dbReference type="EMBL" id="MBB5811905.1"/>
    </source>
</evidence>
<dbReference type="Gene3D" id="3.40.50.150">
    <property type="entry name" value="Vaccinia Virus protein VP39"/>
    <property type="match status" value="1"/>
</dbReference>
<gene>
    <name evidence="1" type="ORF">HNR72_002933</name>
</gene>
<reference evidence="1 2" key="1">
    <citation type="submission" date="2020-08" db="EMBL/GenBank/DDBJ databases">
        <title>Sequencing the genomes of 1000 actinobacteria strains.</title>
        <authorList>
            <person name="Klenk H.-P."/>
        </authorList>
    </citation>
    <scope>NUCLEOTIDE SEQUENCE [LARGE SCALE GENOMIC DNA]</scope>
    <source>
        <strain evidence="1 2">DSM 40129</strain>
    </source>
</reference>
<dbReference type="EMBL" id="JACHLX010000001">
    <property type="protein sequence ID" value="MBB5811905.1"/>
    <property type="molecule type" value="Genomic_DNA"/>
</dbReference>
<comment type="caution">
    <text evidence="1">The sequence shown here is derived from an EMBL/GenBank/DDBJ whole genome shotgun (WGS) entry which is preliminary data.</text>
</comment>
<protein>
    <submittedName>
        <fullName evidence="1">Uncharacterized protein</fullName>
    </submittedName>
</protein>
<dbReference type="RefSeq" id="WP_184847610.1">
    <property type="nucleotide sequence ID" value="NZ_BAABFE010000011.1"/>
</dbReference>
<name>A0AA89Q341_STRCU</name>
<accession>A0AA89Q341</accession>
<dbReference type="Proteomes" id="UP000579531">
    <property type="component" value="Unassembled WGS sequence"/>
</dbReference>
<dbReference type="InterPro" id="IPR029063">
    <property type="entry name" value="SAM-dependent_MTases_sf"/>
</dbReference>
<keyword evidence="2" id="KW-1185">Reference proteome</keyword>
<evidence type="ECO:0000313" key="2">
    <source>
        <dbReference type="Proteomes" id="UP000579531"/>
    </source>
</evidence>
<sequence length="242" mass="27176">MNFSQRAYIRVSAALPAAISFRTDLLFPRLGMPELGPFNGQLKRQEIIRELLVAISFDEIVETGSFRGTTTKFLSDISGLPVHSAEIAERFYRYAATKCRGLPGIRLYRADSRKMLHMLSKRPGNPALFFYLDAHWQEDVPRYQELEIIEERWSRAVVMIDDFRVPGDPGYQFTSYHGTPLDVNYLPGLPGWEAFYPRCDSAEETGAKRGCVVLASPELAPAVDALSSLRAGELTQQSIPNG</sequence>